<dbReference type="Pfam" id="PF08281">
    <property type="entry name" value="Sigma70_r4_2"/>
    <property type="match status" value="1"/>
</dbReference>
<feature type="domain" description="RNA polymerase sigma-70 region 2" evidence="6">
    <location>
        <begin position="30"/>
        <end position="98"/>
    </location>
</feature>
<dbReference type="STRING" id="561176.SAMN04488561_2586"/>
<dbReference type="Gene3D" id="3.10.450.50">
    <property type="match status" value="1"/>
</dbReference>
<comment type="subunit">
    <text evidence="2">Interacts transiently with the RNA polymerase catalytic core formed by RpoA, RpoB, RpoC and RpoZ (2 alpha, 1 beta, 1 beta' and 1 omega subunit) to form the RNA polymerase holoenzyme that can initiate transcription.</text>
</comment>
<sequence length="325" mass="35715">MTERSCDDRTVAEALMTRARAGDQDAFAQLVDPFRRELQLHCYRLLGRLPDAEDAVQETLLAAWRGLPEFEGRASVRGWLYRIATRRCLNAIRDAGRRPPLAPVPPFDAPEPTRHQEVPWLQPYPDALLPEAAYLRHEQVELAFVAALQQLPPRQTAALVLCDVLGFPLAEAAELLDTSATAVKGTLQRARSTLRTTAHRPPAAGGAAERDLTERFTRAFVADDVAAVIALLTDDAWLAMPPAPHQYDGTAAIAGFLRASADWRAGRRYTQRPARANGQPAFGLYLDGAPAGLVVLTLDADRVAGVTRFMDDTLYPWFGLPRAFG</sequence>
<dbReference type="GO" id="GO:0006352">
    <property type="term" value="P:DNA-templated transcription initiation"/>
    <property type="evidence" value="ECO:0007669"/>
    <property type="project" value="InterPro"/>
</dbReference>
<dbReference type="SUPFAM" id="SSF88659">
    <property type="entry name" value="Sigma3 and sigma4 domains of RNA polymerase sigma factors"/>
    <property type="match status" value="1"/>
</dbReference>
<evidence type="ECO:0000313" key="9">
    <source>
        <dbReference type="Proteomes" id="UP000181980"/>
    </source>
</evidence>
<dbReference type="InterPro" id="IPR014284">
    <property type="entry name" value="RNA_pol_sigma-70_dom"/>
</dbReference>
<dbReference type="NCBIfam" id="TIGR02960">
    <property type="entry name" value="SigX5"/>
    <property type="match status" value="1"/>
</dbReference>
<evidence type="ECO:0000256" key="5">
    <source>
        <dbReference type="ARBA" id="ARBA00023163"/>
    </source>
</evidence>
<reference evidence="9" key="1">
    <citation type="submission" date="2016-10" db="EMBL/GenBank/DDBJ databases">
        <authorList>
            <person name="Varghese N."/>
            <person name="Submissions S."/>
        </authorList>
    </citation>
    <scope>NUCLEOTIDE SEQUENCE [LARGE SCALE GENOMIC DNA]</scope>
    <source>
        <strain evidence="9">DSM 45237</strain>
    </source>
</reference>
<organism evidence="8 9">
    <name type="scientific">Jiangella alba</name>
    <dbReference type="NCBI Taxonomy" id="561176"/>
    <lineage>
        <taxon>Bacteria</taxon>
        <taxon>Bacillati</taxon>
        <taxon>Actinomycetota</taxon>
        <taxon>Actinomycetes</taxon>
        <taxon>Jiangellales</taxon>
        <taxon>Jiangellaceae</taxon>
        <taxon>Jiangella</taxon>
    </lineage>
</organism>
<dbReference type="EMBL" id="FNUC01000003">
    <property type="protein sequence ID" value="SEE75993.1"/>
    <property type="molecule type" value="Genomic_DNA"/>
</dbReference>
<keyword evidence="9" id="KW-1185">Reference proteome</keyword>
<evidence type="ECO:0000259" key="7">
    <source>
        <dbReference type="Pfam" id="PF08281"/>
    </source>
</evidence>
<dbReference type="InterPro" id="IPR013249">
    <property type="entry name" value="RNA_pol_sigma70_r4_t2"/>
</dbReference>
<dbReference type="Gene3D" id="1.10.1740.10">
    <property type="match status" value="1"/>
</dbReference>
<dbReference type="Pfam" id="PF04542">
    <property type="entry name" value="Sigma70_r2"/>
    <property type="match status" value="1"/>
</dbReference>
<dbReference type="Gene3D" id="1.10.10.10">
    <property type="entry name" value="Winged helix-like DNA-binding domain superfamily/Winged helix DNA-binding domain"/>
    <property type="match status" value="1"/>
</dbReference>
<gene>
    <name evidence="8" type="ORF">SAMN04488561_2586</name>
</gene>
<dbReference type="AlphaFoldDB" id="A0A1H5LG05"/>
<evidence type="ECO:0000259" key="6">
    <source>
        <dbReference type="Pfam" id="PF04542"/>
    </source>
</evidence>
<evidence type="ECO:0000256" key="4">
    <source>
        <dbReference type="ARBA" id="ARBA00023082"/>
    </source>
</evidence>
<keyword evidence="5" id="KW-0804">Transcription</keyword>
<protein>
    <submittedName>
        <fullName evidence="8">RNA polymerase sigma-70 factor, ECF subfamily</fullName>
    </submittedName>
</protein>
<dbReference type="SUPFAM" id="SSF54427">
    <property type="entry name" value="NTF2-like"/>
    <property type="match status" value="1"/>
</dbReference>
<keyword evidence="3" id="KW-0805">Transcription regulation</keyword>
<evidence type="ECO:0000256" key="2">
    <source>
        <dbReference type="ARBA" id="ARBA00011344"/>
    </source>
</evidence>
<evidence type="ECO:0000313" key="8">
    <source>
        <dbReference type="EMBL" id="SEE75993.1"/>
    </source>
</evidence>
<feature type="domain" description="RNA polymerase sigma factor 70 region 4 type 2" evidence="7">
    <location>
        <begin position="143"/>
        <end position="194"/>
    </location>
</feature>
<comment type="similarity">
    <text evidence="1">Belongs to the sigma-70 factor family. ECF subfamily.</text>
</comment>
<dbReference type="NCBIfam" id="NF006089">
    <property type="entry name" value="PRK08241.1"/>
    <property type="match status" value="1"/>
</dbReference>
<dbReference type="InterPro" id="IPR032710">
    <property type="entry name" value="NTF2-like_dom_sf"/>
</dbReference>
<dbReference type="InterPro" id="IPR036388">
    <property type="entry name" value="WH-like_DNA-bd_sf"/>
</dbReference>
<dbReference type="PANTHER" id="PTHR43133:SF65">
    <property type="entry name" value="ECF RNA POLYMERASE SIGMA FACTOR SIGG"/>
    <property type="match status" value="1"/>
</dbReference>
<evidence type="ECO:0000256" key="1">
    <source>
        <dbReference type="ARBA" id="ARBA00010641"/>
    </source>
</evidence>
<dbReference type="InterPro" id="IPR007627">
    <property type="entry name" value="RNA_pol_sigma70_r2"/>
</dbReference>
<dbReference type="GO" id="GO:0016987">
    <property type="term" value="F:sigma factor activity"/>
    <property type="evidence" value="ECO:0007669"/>
    <property type="project" value="UniProtKB-KW"/>
</dbReference>
<dbReference type="PANTHER" id="PTHR43133">
    <property type="entry name" value="RNA POLYMERASE ECF-TYPE SIGMA FACTO"/>
    <property type="match status" value="1"/>
</dbReference>
<dbReference type="InterPro" id="IPR013324">
    <property type="entry name" value="RNA_pol_sigma_r3/r4-like"/>
</dbReference>
<dbReference type="InterPro" id="IPR013325">
    <property type="entry name" value="RNA_pol_sigma_r2"/>
</dbReference>
<dbReference type="NCBIfam" id="TIGR02937">
    <property type="entry name" value="sigma70-ECF"/>
    <property type="match status" value="1"/>
</dbReference>
<evidence type="ECO:0000256" key="3">
    <source>
        <dbReference type="ARBA" id="ARBA00023015"/>
    </source>
</evidence>
<keyword evidence="4" id="KW-0731">Sigma factor</keyword>
<dbReference type="SUPFAM" id="SSF88946">
    <property type="entry name" value="Sigma2 domain of RNA polymerase sigma factors"/>
    <property type="match status" value="1"/>
</dbReference>
<name>A0A1H5LG05_9ACTN</name>
<accession>A0A1H5LG05</accession>
<dbReference type="InterPro" id="IPR014305">
    <property type="entry name" value="RNA_pol_sigma-G_actinobac"/>
</dbReference>
<dbReference type="Proteomes" id="UP000181980">
    <property type="component" value="Unassembled WGS sequence"/>
</dbReference>
<proteinExistence type="inferred from homology"/>
<dbReference type="InterPro" id="IPR039425">
    <property type="entry name" value="RNA_pol_sigma-70-like"/>
</dbReference>
<dbReference type="GO" id="GO:0003677">
    <property type="term" value="F:DNA binding"/>
    <property type="evidence" value="ECO:0007669"/>
    <property type="project" value="InterPro"/>
</dbReference>